<dbReference type="PANTHER" id="PTHR42891">
    <property type="entry name" value="D-GLYCERO-BETA-D-MANNO-HEPTOSE-1,7-BISPHOSPHATE 7-PHOSPHATASE"/>
    <property type="match status" value="1"/>
</dbReference>
<comment type="catalytic activity">
    <reaction evidence="1">
        <text>D-glycero-beta-D-manno-heptose 1,7-bisphosphate + H2O = D-glycero-beta-D-manno-heptose 1-phosphate + phosphate</text>
        <dbReference type="Rhea" id="RHEA:28518"/>
        <dbReference type="ChEBI" id="CHEBI:15377"/>
        <dbReference type="ChEBI" id="CHEBI:43474"/>
        <dbReference type="ChEBI" id="CHEBI:60208"/>
        <dbReference type="ChEBI" id="CHEBI:61593"/>
        <dbReference type="EC" id="3.1.3.82"/>
    </reaction>
</comment>
<comment type="subcellular location">
    <subcellularLocation>
        <location evidence="4 14">Cytoplasm</location>
    </subcellularLocation>
</comment>
<evidence type="ECO:0000256" key="10">
    <source>
        <dbReference type="ARBA" id="ARBA00022833"/>
    </source>
</evidence>
<evidence type="ECO:0000256" key="8">
    <source>
        <dbReference type="ARBA" id="ARBA00022723"/>
    </source>
</evidence>
<dbReference type="InterPro" id="IPR006543">
    <property type="entry name" value="Histidinol-phos"/>
</dbReference>
<dbReference type="NCBIfam" id="NF006506">
    <property type="entry name" value="PRK08942.1"/>
    <property type="match status" value="1"/>
</dbReference>
<proteinExistence type="inferred from homology"/>
<comment type="cofactor">
    <cofactor evidence="3 17">
        <name>Zn(2+)</name>
        <dbReference type="ChEBI" id="CHEBI:29105"/>
    </cofactor>
</comment>
<dbReference type="NCBIfam" id="TIGR01662">
    <property type="entry name" value="HAD-SF-IIIA"/>
    <property type="match status" value="1"/>
</dbReference>
<evidence type="ECO:0000256" key="7">
    <source>
        <dbReference type="ARBA" id="ARBA00022490"/>
    </source>
</evidence>
<dbReference type="PANTHER" id="PTHR42891:SF1">
    <property type="entry name" value="D-GLYCERO-BETA-D-MANNO-HEPTOSE-1,7-BISPHOSPHATE 7-PHOSPHATASE"/>
    <property type="match status" value="1"/>
</dbReference>
<dbReference type="GO" id="GO:0005975">
    <property type="term" value="P:carbohydrate metabolic process"/>
    <property type="evidence" value="ECO:0007669"/>
    <property type="project" value="InterPro"/>
</dbReference>
<feature type="site" description="Contributes to substrate recognition" evidence="16">
    <location>
        <position position="105"/>
    </location>
</feature>
<dbReference type="EC" id="3.1.3.-" evidence="14"/>
<dbReference type="InterPro" id="IPR023214">
    <property type="entry name" value="HAD_sf"/>
</dbReference>
<evidence type="ECO:0000256" key="9">
    <source>
        <dbReference type="ARBA" id="ARBA00022801"/>
    </source>
</evidence>
<protein>
    <recommendedName>
        <fullName evidence="14">D,D-heptose 1,7-bisphosphate phosphatase</fullName>
        <ecNumber evidence="14">3.1.3.-</ecNumber>
    </recommendedName>
</protein>
<dbReference type="InterPro" id="IPR036412">
    <property type="entry name" value="HAD-like_sf"/>
</dbReference>
<evidence type="ECO:0000256" key="11">
    <source>
        <dbReference type="ARBA" id="ARBA00022842"/>
    </source>
</evidence>
<dbReference type="Pfam" id="PF13242">
    <property type="entry name" value="Hydrolase_like"/>
    <property type="match status" value="1"/>
</dbReference>
<feature type="binding site" evidence="17">
    <location>
        <position position="14"/>
    </location>
    <ligand>
        <name>Mg(2+)</name>
        <dbReference type="ChEBI" id="CHEBI:18420"/>
    </ligand>
</feature>
<dbReference type="GO" id="GO:0046872">
    <property type="term" value="F:metal ion binding"/>
    <property type="evidence" value="ECO:0007669"/>
    <property type="project" value="UniProtKB-KW"/>
</dbReference>
<dbReference type="Proteomes" id="UP000184346">
    <property type="component" value="Unassembled WGS sequence"/>
</dbReference>
<feature type="binding site" evidence="17">
    <location>
        <position position="132"/>
    </location>
    <ligand>
        <name>Mg(2+)</name>
        <dbReference type="ChEBI" id="CHEBI:18420"/>
    </ligand>
</feature>
<evidence type="ECO:0000256" key="5">
    <source>
        <dbReference type="ARBA" id="ARBA00004708"/>
    </source>
</evidence>
<feature type="site" description="Stabilizes the phosphoryl group" evidence="16">
    <location>
        <position position="55"/>
    </location>
</feature>
<comment type="subunit">
    <text evidence="6">Monomer.</text>
</comment>
<feature type="binding site" evidence="17">
    <location>
        <position position="102"/>
    </location>
    <ligand>
        <name>Zn(2+)</name>
        <dbReference type="ChEBI" id="CHEBI:29105"/>
    </ligand>
</feature>
<accession>A0A1M4VSR4</accession>
<evidence type="ECO:0000256" key="13">
    <source>
        <dbReference type="ARBA" id="ARBA00061616"/>
    </source>
</evidence>
<evidence type="ECO:0000256" key="4">
    <source>
        <dbReference type="ARBA" id="ARBA00004496"/>
    </source>
</evidence>
<evidence type="ECO:0000256" key="12">
    <source>
        <dbReference type="ARBA" id="ARBA00023277"/>
    </source>
</evidence>
<comment type="cofactor">
    <cofactor evidence="2 17">
        <name>Mg(2+)</name>
        <dbReference type="ChEBI" id="CHEBI:18420"/>
    </cofactor>
</comment>
<dbReference type="Gene3D" id="3.40.50.1000">
    <property type="entry name" value="HAD superfamily/HAD-like"/>
    <property type="match status" value="1"/>
</dbReference>
<reference evidence="18 19" key="1">
    <citation type="submission" date="2016-11" db="EMBL/GenBank/DDBJ databases">
        <authorList>
            <person name="Jaros S."/>
            <person name="Januszkiewicz K."/>
            <person name="Wedrychowicz H."/>
        </authorList>
    </citation>
    <scope>NUCLEOTIDE SEQUENCE [LARGE SCALE GENOMIC DNA]</scope>
    <source>
        <strain evidence="18 19">DSM 19980</strain>
    </source>
</reference>
<feature type="active site" description="Nucleophile" evidence="15">
    <location>
        <position position="12"/>
    </location>
</feature>
<evidence type="ECO:0000256" key="15">
    <source>
        <dbReference type="PIRSR" id="PIRSR004682-1"/>
    </source>
</evidence>
<keyword evidence="9 14" id="KW-0378">Hydrolase</keyword>
<evidence type="ECO:0000256" key="17">
    <source>
        <dbReference type="PIRSR" id="PIRSR004682-4"/>
    </source>
</evidence>
<keyword evidence="8 17" id="KW-0479">Metal-binding</keyword>
<dbReference type="GO" id="GO:0005737">
    <property type="term" value="C:cytoplasm"/>
    <property type="evidence" value="ECO:0007669"/>
    <property type="project" value="UniProtKB-SubCell"/>
</dbReference>
<dbReference type="OrthoDB" id="9781367at2"/>
<evidence type="ECO:0000256" key="14">
    <source>
        <dbReference type="PIRNR" id="PIRNR004682"/>
    </source>
</evidence>
<dbReference type="FunFam" id="3.40.50.1000:FF:000168">
    <property type="entry name" value="D,D-heptose 1,7-bisphosphate phosphatase"/>
    <property type="match status" value="1"/>
</dbReference>
<dbReference type="CDD" id="cd07503">
    <property type="entry name" value="HAD_HisB-N"/>
    <property type="match status" value="1"/>
</dbReference>
<feature type="binding site" evidence="17">
    <location>
        <position position="94"/>
    </location>
    <ligand>
        <name>Zn(2+)</name>
        <dbReference type="ChEBI" id="CHEBI:29105"/>
    </ligand>
</feature>
<keyword evidence="7 14" id="KW-0963">Cytoplasm</keyword>
<dbReference type="InterPro" id="IPR006549">
    <property type="entry name" value="HAD-SF_hydro_IIIA"/>
</dbReference>
<dbReference type="InterPro" id="IPR004446">
    <property type="entry name" value="Heptose_bisP_phosphatase"/>
</dbReference>
<evidence type="ECO:0000313" key="18">
    <source>
        <dbReference type="EMBL" id="SHE71905.1"/>
    </source>
</evidence>
<keyword evidence="12 14" id="KW-0119">Carbohydrate metabolism</keyword>
<dbReference type="SUPFAM" id="SSF56784">
    <property type="entry name" value="HAD-like"/>
    <property type="match status" value="1"/>
</dbReference>
<feature type="active site" description="Proton donor" evidence="15">
    <location>
        <position position="14"/>
    </location>
</feature>
<evidence type="ECO:0000256" key="2">
    <source>
        <dbReference type="ARBA" id="ARBA00001946"/>
    </source>
</evidence>
<evidence type="ECO:0000256" key="3">
    <source>
        <dbReference type="ARBA" id="ARBA00001947"/>
    </source>
</evidence>
<comment type="similarity">
    <text evidence="13 14">Belongs to the gmhB family.</text>
</comment>
<evidence type="ECO:0000256" key="6">
    <source>
        <dbReference type="ARBA" id="ARBA00011245"/>
    </source>
</evidence>
<evidence type="ECO:0000313" key="19">
    <source>
        <dbReference type="Proteomes" id="UP000184346"/>
    </source>
</evidence>
<name>A0A1M4VSR4_9GAMM</name>
<evidence type="ECO:0000256" key="16">
    <source>
        <dbReference type="PIRSR" id="PIRSR004682-3"/>
    </source>
</evidence>
<gene>
    <name evidence="18" type="ORF">SAMN02745148_00950</name>
</gene>
<dbReference type="EMBL" id="FQUJ01000004">
    <property type="protein sequence ID" value="SHE71905.1"/>
    <property type="molecule type" value="Genomic_DNA"/>
</dbReference>
<dbReference type="STRING" id="1121942.SAMN02745148_00950"/>
<dbReference type="RefSeq" id="WP_072820257.1">
    <property type="nucleotide sequence ID" value="NZ_FQUJ01000004.1"/>
</dbReference>
<feature type="binding site" evidence="17">
    <location>
        <position position="12"/>
    </location>
    <ligand>
        <name>Mg(2+)</name>
        <dbReference type="ChEBI" id="CHEBI:18420"/>
    </ligand>
</feature>
<dbReference type="AlphaFoldDB" id="A0A1M4VSR4"/>
<feature type="binding site" evidence="17">
    <location>
        <position position="96"/>
    </location>
    <ligand>
        <name>Zn(2+)</name>
        <dbReference type="ChEBI" id="CHEBI:29105"/>
    </ligand>
</feature>
<keyword evidence="11 17" id="KW-0460">Magnesium</keyword>
<comment type="pathway">
    <text evidence="5">Nucleotide-sugar biosynthesis; ADP-L-glycero-beta-D-manno-heptose biosynthesis; ADP-L-glycero-beta-D-manno-heptose from D-glycero-beta-D-manno-heptose 7-phosphate: step 2/4.</text>
</comment>
<dbReference type="NCBIfam" id="TIGR01656">
    <property type="entry name" value="Histidinol-ppas"/>
    <property type="match status" value="1"/>
</dbReference>
<keyword evidence="19" id="KW-1185">Reference proteome</keyword>
<feature type="binding site" evidence="17">
    <location>
        <position position="104"/>
    </location>
    <ligand>
        <name>Zn(2+)</name>
        <dbReference type="ChEBI" id="CHEBI:29105"/>
    </ligand>
</feature>
<dbReference type="PIRSF" id="PIRSF004682">
    <property type="entry name" value="GmhB"/>
    <property type="match status" value="1"/>
</dbReference>
<evidence type="ECO:0000256" key="1">
    <source>
        <dbReference type="ARBA" id="ARBA00001226"/>
    </source>
</evidence>
<dbReference type="GO" id="GO:0034200">
    <property type="term" value="F:D-glycero-beta-D-manno-heptose 1,7-bisphosphate 7-phosphatase activity"/>
    <property type="evidence" value="ECO:0007669"/>
    <property type="project" value="UniProtKB-EC"/>
</dbReference>
<sequence length="183" mass="19959">MAICAEKLIILDRDGVINEDSDDYIKSLEEWRPYPQAIDAIARLAQAGWNIAVATNQSGIARGYYDEATLARIHAAMLERIEAAGGRVAHIAYCPHGPDEGCDCRKPAAGLLEQIRQALDMPTLEGAWLVGDTLRDLQAGLKMGCRPVLVRTGKGCRIEAQRMPEGTQVYDDLAGFVDHLLGV</sequence>
<keyword evidence="10 17" id="KW-0862">Zinc</keyword>
<organism evidence="18 19">
    <name type="scientific">Modicisalibacter ilicicola DSM 19980</name>
    <dbReference type="NCBI Taxonomy" id="1121942"/>
    <lineage>
        <taxon>Bacteria</taxon>
        <taxon>Pseudomonadati</taxon>
        <taxon>Pseudomonadota</taxon>
        <taxon>Gammaproteobacteria</taxon>
        <taxon>Oceanospirillales</taxon>
        <taxon>Halomonadaceae</taxon>
        <taxon>Modicisalibacter</taxon>
    </lineage>
</organism>
<feature type="site" description="Stabilizes the phosphoryl group" evidence="16">
    <location>
        <position position="106"/>
    </location>
</feature>